<accession>A0ABU5RP27</accession>
<dbReference type="EMBL" id="JAYFSI010000021">
    <property type="protein sequence ID" value="MEA5367299.1"/>
    <property type="molecule type" value="Genomic_DNA"/>
</dbReference>
<evidence type="ECO:0000313" key="2">
    <source>
        <dbReference type="Proteomes" id="UP001304298"/>
    </source>
</evidence>
<proteinExistence type="predicted"/>
<sequence length="45" mass="4734">MSKPVFVQPNLDGPAIVAAHHSRPGLTCLTPPYVGTINDRTAPPP</sequence>
<name>A0ABU5RP27_9PSEU</name>
<organism evidence="1 2">
    <name type="scientific">Amycolatopsis heterodermiae</name>
    <dbReference type="NCBI Taxonomy" id="3110235"/>
    <lineage>
        <taxon>Bacteria</taxon>
        <taxon>Bacillati</taxon>
        <taxon>Actinomycetota</taxon>
        <taxon>Actinomycetes</taxon>
        <taxon>Pseudonocardiales</taxon>
        <taxon>Pseudonocardiaceae</taxon>
        <taxon>Amycolatopsis</taxon>
    </lineage>
</organism>
<evidence type="ECO:0000313" key="1">
    <source>
        <dbReference type="EMBL" id="MEA5367299.1"/>
    </source>
</evidence>
<gene>
    <name evidence="1" type="ORF">VA596_47765</name>
</gene>
<reference evidence="1 2" key="1">
    <citation type="submission" date="2023-12" db="EMBL/GenBank/DDBJ databases">
        <title>Amycolatopsis sp. V23-08.</title>
        <authorList>
            <person name="Somphong A."/>
        </authorList>
    </citation>
    <scope>NUCLEOTIDE SEQUENCE [LARGE SCALE GENOMIC DNA]</scope>
    <source>
        <strain evidence="1 2">V23-08</strain>
    </source>
</reference>
<protein>
    <submittedName>
        <fullName evidence="1">Uncharacterized protein</fullName>
    </submittedName>
</protein>
<dbReference type="Proteomes" id="UP001304298">
    <property type="component" value="Unassembled WGS sequence"/>
</dbReference>
<keyword evidence="2" id="KW-1185">Reference proteome</keyword>
<comment type="caution">
    <text evidence="1">The sequence shown here is derived from an EMBL/GenBank/DDBJ whole genome shotgun (WGS) entry which is preliminary data.</text>
</comment>
<dbReference type="RefSeq" id="WP_323337194.1">
    <property type="nucleotide sequence ID" value="NZ_JAYFSI010000021.1"/>
</dbReference>